<feature type="domain" description="K Homology" evidence="3">
    <location>
        <begin position="7"/>
        <end position="84"/>
    </location>
</feature>
<dbReference type="Gene3D" id="3.30.1370.10">
    <property type="entry name" value="K Homology domain, type 1"/>
    <property type="match status" value="2"/>
</dbReference>
<dbReference type="InterPro" id="IPR055211">
    <property type="entry name" value="KH_PNO1_2nd"/>
</dbReference>
<dbReference type="InterPro" id="IPR019964">
    <property type="entry name" value="KH_domain_protein_archaea"/>
</dbReference>
<dbReference type="AlphaFoldDB" id="A0A382K1U6"/>
<reference evidence="4" key="1">
    <citation type="submission" date="2018-05" db="EMBL/GenBank/DDBJ databases">
        <authorList>
            <person name="Lanie J.A."/>
            <person name="Ng W.-L."/>
            <person name="Kazmierczak K.M."/>
            <person name="Andrzejewski T.M."/>
            <person name="Davidsen T.M."/>
            <person name="Wayne K.J."/>
            <person name="Tettelin H."/>
            <person name="Glass J.I."/>
            <person name="Rusch D."/>
            <person name="Podicherti R."/>
            <person name="Tsui H.-C.T."/>
            <person name="Winkler M.E."/>
        </authorList>
    </citation>
    <scope>NUCLEOTIDE SEQUENCE</scope>
</reference>
<dbReference type="SUPFAM" id="SSF54791">
    <property type="entry name" value="Eukaryotic type KH-domain (KH-domain type I)"/>
    <property type="match status" value="2"/>
</dbReference>
<dbReference type="InterPro" id="IPR036612">
    <property type="entry name" value="KH_dom_type_1_sf"/>
</dbReference>
<dbReference type="PANTHER" id="PTHR12826">
    <property type="entry name" value="RIBONUCLEASE Y"/>
    <property type="match status" value="1"/>
</dbReference>
<dbReference type="NCBIfam" id="TIGR03665">
    <property type="entry name" value="arCOG04150"/>
    <property type="match status" value="1"/>
</dbReference>
<dbReference type="Pfam" id="PF22891">
    <property type="entry name" value="KH_PNO1_2nd"/>
    <property type="match status" value="1"/>
</dbReference>
<dbReference type="PANTHER" id="PTHR12826:SF13">
    <property type="entry name" value="RNA-BINDING PROTEIN PNO1"/>
    <property type="match status" value="1"/>
</dbReference>
<evidence type="ECO:0000256" key="1">
    <source>
        <dbReference type="ARBA" id="ARBA00022884"/>
    </source>
</evidence>
<dbReference type="InterPro" id="IPR004087">
    <property type="entry name" value="KH_dom"/>
</dbReference>
<sequence>MEGLARIPKDRIAVLIGRKGVTRRALEKATNSTLHIDSNSGDVSVVWDEEFDPILRMKLPDVIRAIGRGMNPDRALQLLKDDHHLILFDMREYVGKSPNQQRRIRSRLIGRNGRIRELIEEHSGSEIAIYGSTVVIIGDEEALPLAGQAIERLLQGAEHSSVLKHLETQRRKKRISSRNLDSIDTQGVGDRFEALVPGLDAAKRKRERRYKDAQVNPEDQEAVGEMMELAEDESIAFEEE</sequence>
<dbReference type="EMBL" id="UINC01077659">
    <property type="protein sequence ID" value="SVC17976.1"/>
    <property type="molecule type" value="Genomic_DNA"/>
</dbReference>
<dbReference type="SMART" id="SM00322">
    <property type="entry name" value="KH"/>
    <property type="match status" value="2"/>
</dbReference>
<gene>
    <name evidence="4" type="ORF">METZ01_LOCUS270830</name>
</gene>
<evidence type="ECO:0000313" key="4">
    <source>
        <dbReference type="EMBL" id="SVC17976.1"/>
    </source>
</evidence>
<evidence type="ECO:0000256" key="2">
    <source>
        <dbReference type="SAM" id="MobiDB-lite"/>
    </source>
</evidence>
<keyword evidence="1" id="KW-0694">RNA-binding</keyword>
<organism evidence="4">
    <name type="scientific">marine metagenome</name>
    <dbReference type="NCBI Taxonomy" id="408172"/>
    <lineage>
        <taxon>unclassified sequences</taxon>
        <taxon>metagenomes</taxon>
        <taxon>ecological metagenomes</taxon>
    </lineage>
</organism>
<protein>
    <recommendedName>
        <fullName evidence="3">K Homology domain-containing protein</fullName>
    </recommendedName>
</protein>
<name>A0A382K1U6_9ZZZZ</name>
<evidence type="ECO:0000259" key="3">
    <source>
        <dbReference type="SMART" id="SM00322"/>
    </source>
</evidence>
<feature type="compositionally biased region" description="Acidic residues" evidence="2">
    <location>
        <begin position="218"/>
        <end position="240"/>
    </location>
</feature>
<accession>A0A382K1U6</accession>
<dbReference type="GO" id="GO:0003723">
    <property type="term" value="F:RNA binding"/>
    <property type="evidence" value="ECO:0007669"/>
    <property type="project" value="UniProtKB-KW"/>
</dbReference>
<proteinExistence type="predicted"/>
<feature type="region of interest" description="Disordered" evidence="2">
    <location>
        <begin position="206"/>
        <end position="240"/>
    </location>
</feature>
<feature type="domain" description="K Homology" evidence="3">
    <location>
        <begin position="88"/>
        <end position="155"/>
    </location>
</feature>